<organism evidence="2 3">
    <name type="scientific">Leishmania martiniquensis</name>
    <dbReference type="NCBI Taxonomy" id="1580590"/>
    <lineage>
        <taxon>Eukaryota</taxon>
        <taxon>Discoba</taxon>
        <taxon>Euglenozoa</taxon>
        <taxon>Kinetoplastea</taxon>
        <taxon>Metakinetoplastina</taxon>
        <taxon>Trypanosomatida</taxon>
        <taxon>Trypanosomatidae</taxon>
        <taxon>Leishmaniinae</taxon>
        <taxon>Leishmania</taxon>
    </lineage>
</organism>
<dbReference type="Proteomes" id="UP000673552">
    <property type="component" value="Unassembled WGS sequence"/>
</dbReference>
<dbReference type="KEGG" id="lmat:92517112"/>
<gene>
    <name evidence="2" type="ORF">LSCM1_07217</name>
</gene>
<proteinExistence type="predicted"/>
<protein>
    <submittedName>
        <fullName evidence="2">Uncharacterized protein</fullName>
    </submittedName>
</protein>
<reference evidence="3" key="2">
    <citation type="journal article" date="2021" name="Sci. Data">
        <title>Chromosome-scale genome sequencing, assembly and annotation of six genomes from subfamily Leishmaniinae.</title>
        <authorList>
            <person name="Almutairi H."/>
            <person name="Urbaniak M.D."/>
            <person name="Bates M.D."/>
            <person name="Jariyapan N."/>
            <person name="Kwakye-Nuako G."/>
            <person name="Thomaz Soccol V."/>
            <person name="Al-Salem W.S."/>
            <person name="Dillon R.J."/>
            <person name="Bates P.A."/>
            <person name="Gatherer D."/>
        </authorList>
    </citation>
    <scope>NUCLEOTIDE SEQUENCE [LARGE SCALE GENOMIC DNA]</scope>
</reference>
<comment type="caution">
    <text evidence="2">The sequence shown here is derived from an EMBL/GenBank/DDBJ whole genome shotgun (WGS) entry which is preliminary data.</text>
</comment>
<name>A0A836H4Q0_9TRYP</name>
<sequence length="146" mass="17159">MLRFTITLSLSSRQLSHGPLATRTPKQSFRQSKAALQVSRMRSQAQRANFSLQQRLNQEFGALQHAFAQGRRSMQHAAEDLMYDRAYRTERRDGRAGQVYRTTKDRAEDMATARQLLHMQESTRQLMKKGRTRRTESFRALKKWNR</sequence>
<dbReference type="OrthoDB" id="272669at2759"/>
<dbReference type="GeneID" id="92517112"/>
<keyword evidence="3" id="KW-1185">Reference proteome</keyword>
<evidence type="ECO:0000313" key="2">
    <source>
        <dbReference type="EMBL" id="KAG5485804.1"/>
    </source>
</evidence>
<reference evidence="3" key="1">
    <citation type="journal article" date="2021" name="Microbiol. Resour. Announc.">
        <title>LGAAP: Leishmaniinae Genome Assembly and Annotation Pipeline.</title>
        <authorList>
            <person name="Almutairi H."/>
            <person name="Urbaniak M.D."/>
            <person name="Bates M.D."/>
            <person name="Jariyapan N."/>
            <person name="Kwakye-Nuako G."/>
            <person name="Thomaz-Soccol V."/>
            <person name="Al-Salem W.S."/>
            <person name="Dillon R.J."/>
            <person name="Bates P.A."/>
            <person name="Gatherer D."/>
        </authorList>
    </citation>
    <scope>NUCLEOTIDE SEQUENCE [LARGE SCALE GENOMIC DNA]</scope>
</reference>
<evidence type="ECO:0000313" key="3">
    <source>
        <dbReference type="Proteomes" id="UP000673552"/>
    </source>
</evidence>
<evidence type="ECO:0000256" key="1">
    <source>
        <dbReference type="SAM" id="MobiDB-lite"/>
    </source>
</evidence>
<accession>A0A836H4Q0</accession>
<dbReference type="AlphaFoldDB" id="A0A836H4Q0"/>
<dbReference type="EMBL" id="JAFEUZ010000008">
    <property type="protein sequence ID" value="KAG5485804.1"/>
    <property type="molecule type" value="Genomic_DNA"/>
</dbReference>
<dbReference type="RefSeq" id="XP_067180957.1">
    <property type="nucleotide sequence ID" value="XM_067324600.1"/>
</dbReference>
<feature type="region of interest" description="Disordered" evidence="1">
    <location>
        <begin position="124"/>
        <end position="146"/>
    </location>
</feature>